<dbReference type="PANTHER" id="PTHR34408:SF2">
    <property type="entry name" value="CELL WALL-BINDING PROTEIN YWSB"/>
    <property type="match status" value="1"/>
</dbReference>
<dbReference type="KEGG" id="psil:PMA3_20160"/>
<dbReference type="PROSITE" id="PS50222">
    <property type="entry name" value="EF_HAND_2"/>
    <property type="match status" value="1"/>
</dbReference>
<dbReference type="OrthoDB" id="1242806at2"/>
<dbReference type="SUPFAM" id="SSF53955">
    <property type="entry name" value="Lysozyme-like"/>
    <property type="match status" value="1"/>
</dbReference>
<dbReference type="InterPro" id="IPR002048">
    <property type="entry name" value="EF_hand_dom"/>
</dbReference>
<organism evidence="2 3">
    <name type="scientific">Pseudomonas silesiensis</name>
    <dbReference type="NCBI Taxonomy" id="1853130"/>
    <lineage>
        <taxon>Bacteria</taxon>
        <taxon>Pseudomonadati</taxon>
        <taxon>Pseudomonadota</taxon>
        <taxon>Gammaproteobacteria</taxon>
        <taxon>Pseudomonadales</taxon>
        <taxon>Pseudomonadaceae</taxon>
        <taxon>Pseudomonas</taxon>
    </lineage>
</organism>
<dbReference type="Proteomes" id="UP000078354">
    <property type="component" value="Chromosome"/>
</dbReference>
<proteinExistence type="predicted"/>
<accession>A0A191YX75</accession>
<dbReference type="PANTHER" id="PTHR34408">
    <property type="entry name" value="FAMILY PROTEIN, PUTATIVE-RELATED"/>
    <property type="match status" value="1"/>
</dbReference>
<dbReference type="InterPro" id="IPR023346">
    <property type="entry name" value="Lysozyme-like_dom_sf"/>
</dbReference>
<reference evidence="2 3" key="1">
    <citation type="journal article" date="2018" name="Syst. Appl. Microbiol.">
        <title>Pseudomonas silesiensis sp. nov. strain A3T isolated from a biological pesticide sewage treatment plant and analysis of the complete genome sequence.</title>
        <authorList>
            <person name="Kaminski M.A."/>
            <person name="Furmanczyk E.M."/>
            <person name="Sobczak A."/>
            <person name="Dziembowski A."/>
            <person name="Lipinski L."/>
        </authorList>
    </citation>
    <scope>NUCLEOTIDE SEQUENCE [LARGE SCALE GENOMIC DNA]</scope>
    <source>
        <strain evidence="2 3">A3</strain>
    </source>
</reference>
<dbReference type="GO" id="GO:0005509">
    <property type="term" value="F:calcium ion binding"/>
    <property type="evidence" value="ECO:0007669"/>
    <property type="project" value="InterPro"/>
</dbReference>
<name>A0A191YX75_9PSED</name>
<gene>
    <name evidence="2" type="ORF">PMA3_20160</name>
</gene>
<dbReference type="InterPro" id="IPR018247">
    <property type="entry name" value="EF_Hand_1_Ca_BS"/>
</dbReference>
<evidence type="ECO:0000313" key="2">
    <source>
        <dbReference type="EMBL" id="ANJ57341.1"/>
    </source>
</evidence>
<dbReference type="RefSeq" id="WP_102136438.1">
    <property type="nucleotide sequence ID" value="NZ_CP014870.1"/>
</dbReference>
<dbReference type="Gene3D" id="1.10.530.10">
    <property type="match status" value="1"/>
</dbReference>
<dbReference type="PROSITE" id="PS00018">
    <property type="entry name" value="EF_HAND_1"/>
    <property type="match status" value="1"/>
</dbReference>
<evidence type="ECO:0000259" key="1">
    <source>
        <dbReference type="PROSITE" id="PS50222"/>
    </source>
</evidence>
<protein>
    <recommendedName>
        <fullName evidence="1">EF-hand domain-containing protein</fullName>
    </recommendedName>
</protein>
<keyword evidence="3" id="KW-1185">Reference proteome</keyword>
<feature type="domain" description="EF-hand" evidence="1">
    <location>
        <begin position="560"/>
        <end position="588"/>
    </location>
</feature>
<dbReference type="EMBL" id="CP014870">
    <property type="protein sequence ID" value="ANJ57341.1"/>
    <property type="molecule type" value="Genomic_DNA"/>
</dbReference>
<dbReference type="InterPro" id="IPR052354">
    <property type="entry name" value="Cell_Wall_Dynamics_Protein"/>
</dbReference>
<evidence type="ECO:0000313" key="3">
    <source>
        <dbReference type="Proteomes" id="UP000078354"/>
    </source>
</evidence>
<sequence length="903" mass="101744">MASLLSRLFGFHDNRRDARFDGPSVPVLPTPDTRPVQTSTASEFSVDVLQPLKNWSHPLKDTGNPLAQLTHMAKAAAGYYPIGRSGLFHGGVHFDSGTGIPPDKSVHCLADGEVVAYRVDTQAPTTRYFVNTITVGKPFSRNFVLVRHRLQPPKIEGSTDTPPCLTFYSLYMHLEDWAVYQKNSAIARPTFWPQSPTLRVKQTANDFRSGRLDRPGLNVRHMDRKQGKVIDLLPRGAKVTVSGTGLYRKLENRLGPTELIKADGSLAGYIAASILQPIAGNEYRITSSKALVNVRAEPIIPCKVIAELPTGTIVTVSGEGDFRKLERINQYVHFNWLEGEQEPLAADRIVVLDQPVPIKAGDLIGHLGKYQDSGADQPEHKLHLEVFSGDDIDMFIEASREWAKRLPDRDKTWLKLAKGTAVVAHEDNVTAAQLKAMSADSPLSAADLLLPKRVLDGLRAEEKIIVAATSVHKARNWYRLDGLLHDANNNLLTGWVCEEVGVTPWFSSWSWEGYDVIFDFSMPKHAMASFFSAVNRFSDAQREQFRPLAEKDNHGPMKSRLYDIIDRNRDGKMTAEELQAALRLPAHAQAISQLILRKESEWFHQPKKWDALDELLGHSGSTPHLNWLAEKQRIKEISWWGEVADKVGLPSWGRPYHFHPIGLAGLFSETQELITMEMLKAADPQGTSNYHQEILPYLNMYAPTYKIDTPLRIVHFLAQVGHESQFKVKSENGNYSPRRMREIFGCKGGQKNYNTGEDDCDLGRLRSKLWSHEHLYANNAIKLLSYVYADRMGNRGEETQDGYNYRGRGIIQLTGRFNYERYTRIHNTANPSDLKDFVVNPDLIIDELQYGVESAFVYCAMTNFNLAADEDDIEKTTQIINGGQNGLHERKEILNNIKLIMDI</sequence>
<dbReference type="AlphaFoldDB" id="A0A191YX75"/>